<keyword evidence="2" id="KW-1185">Reference proteome</keyword>
<sequence>MAETVVLPARFNGPPASANGGYTAGRVAALAGDGPVEVTLLRPPPLDRELRVERHADGSVRLLDGDDVVASGRPLEALEIDVPAVVDVAAAHAAGAATPLAHEHPFPTCFGCGPMRGDDGLHCLCGPVAGREGIWAVGWTPGQSSRELVWAALDCPSSAPVSEPGGAPHLLGRIAARVDRLPLAGVPHAVMSWTRSLDGRKKHTGSALVDGDGGVLAIAHATWIELRS</sequence>
<dbReference type="EMBL" id="CP087164">
    <property type="protein sequence ID" value="UGS37119.1"/>
    <property type="molecule type" value="Genomic_DNA"/>
</dbReference>
<gene>
    <name evidence="1" type="ORF">DSM104329_03533</name>
</gene>
<evidence type="ECO:0000313" key="1">
    <source>
        <dbReference type="EMBL" id="UGS37119.1"/>
    </source>
</evidence>
<reference evidence="1" key="1">
    <citation type="journal article" date="2022" name="Int. J. Syst. Evol. Microbiol.">
        <title>Pseudomonas aegrilactucae sp. nov. and Pseudomonas morbosilactucae sp. nov., pathogens causing bacterial rot of lettuce in Japan.</title>
        <authorList>
            <person name="Sawada H."/>
            <person name="Fujikawa T."/>
            <person name="Satou M."/>
        </authorList>
    </citation>
    <scope>NUCLEOTIDE SEQUENCE</scope>
    <source>
        <strain evidence="1">0166_1</strain>
    </source>
</reference>
<evidence type="ECO:0000313" key="2">
    <source>
        <dbReference type="Proteomes" id="UP001162834"/>
    </source>
</evidence>
<dbReference type="KEGG" id="sbae:DSM104329_03533"/>
<evidence type="ECO:0008006" key="3">
    <source>
        <dbReference type="Google" id="ProtNLM"/>
    </source>
</evidence>
<dbReference type="AlphaFoldDB" id="A0A9E6XZ27"/>
<proteinExistence type="predicted"/>
<organism evidence="1 2">
    <name type="scientific">Capillimicrobium parvum</name>
    <dbReference type="NCBI Taxonomy" id="2884022"/>
    <lineage>
        <taxon>Bacteria</taxon>
        <taxon>Bacillati</taxon>
        <taxon>Actinomycetota</taxon>
        <taxon>Thermoleophilia</taxon>
        <taxon>Solirubrobacterales</taxon>
        <taxon>Capillimicrobiaceae</taxon>
        <taxon>Capillimicrobium</taxon>
    </lineage>
</organism>
<name>A0A9E6XZ27_9ACTN</name>
<accession>A0A9E6XZ27</accession>
<dbReference type="RefSeq" id="WP_259311182.1">
    <property type="nucleotide sequence ID" value="NZ_CP087164.1"/>
</dbReference>
<dbReference type="Proteomes" id="UP001162834">
    <property type="component" value="Chromosome"/>
</dbReference>
<protein>
    <recommendedName>
        <fullName evidence="3">Thioesterase family protein</fullName>
    </recommendedName>
</protein>